<accession>A0A426XJ40</accession>
<name>A0A426XJ40_ENSVE</name>
<sequence length="86" mass="9758">VVAPAGRGRRAAAPTGWPWPQQTAPLQGALVAGTCNQHYFHDFSKERTMMLKVFSDNDLWSTAHDHKKIESLQRQYQHGIRDAKPF</sequence>
<evidence type="ECO:0000256" key="1">
    <source>
        <dbReference type="SAM" id="MobiDB-lite"/>
    </source>
</evidence>
<proteinExistence type="predicted"/>
<gene>
    <name evidence="2" type="ORF">B296_00054918</name>
</gene>
<dbReference type="EMBL" id="AMZH03020119">
    <property type="protein sequence ID" value="RRT39505.1"/>
    <property type="molecule type" value="Genomic_DNA"/>
</dbReference>
<feature type="non-terminal residue" evidence="2">
    <location>
        <position position="1"/>
    </location>
</feature>
<dbReference type="AlphaFoldDB" id="A0A426XJ40"/>
<reference evidence="2 3" key="1">
    <citation type="journal article" date="2014" name="Agronomy (Basel)">
        <title>A Draft Genome Sequence for Ensete ventricosum, the Drought-Tolerant Tree Against Hunger.</title>
        <authorList>
            <person name="Harrison J."/>
            <person name="Moore K.A."/>
            <person name="Paszkiewicz K."/>
            <person name="Jones T."/>
            <person name="Grant M."/>
            <person name="Ambacheew D."/>
            <person name="Muzemil S."/>
            <person name="Studholme D.J."/>
        </authorList>
    </citation>
    <scope>NUCLEOTIDE SEQUENCE [LARGE SCALE GENOMIC DNA]</scope>
</reference>
<dbReference type="Proteomes" id="UP000287651">
    <property type="component" value="Unassembled WGS sequence"/>
</dbReference>
<evidence type="ECO:0000313" key="3">
    <source>
        <dbReference type="Proteomes" id="UP000287651"/>
    </source>
</evidence>
<evidence type="ECO:0000313" key="2">
    <source>
        <dbReference type="EMBL" id="RRT39505.1"/>
    </source>
</evidence>
<comment type="caution">
    <text evidence="2">The sequence shown here is derived from an EMBL/GenBank/DDBJ whole genome shotgun (WGS) entry which is preliminary data.</text>
</comment>
<feature type="compositionally biased region" description="Low complexity" evidence="1">
    <location>
        <begin position="1"/>
        <end position="14"/>
    </location>
</feature>
<protein>
    <submittedName>
        <fullName evidence="2">Uncharacterized protein</fullName>
    </submittedName>
</protein>
<organism evidence="2 3">
    <name type="scientific">Ensete ventricosum</name>
    <name type="common">Abyssinian banana</name>
    <name type="synonym">Musa ensete</name>
    <dbReference type="NCBI Taxonomy" id="4639"/>
    <lineage>
        <taxon>Eukaryota</taxon>
        <taxon>Viridiplantae</taxon>
        <taxon>Streptophyta</taxon>
        <taxon>Embryophyta</taxon>
        <taxon>Tracheophyta</taxon>
        <taxon>Spermatophyta</taxon>
        <taxon>Magnoliopsida</taxon>
        <taxon>Liliopsida</taxon>
        <taxon>Zingiberales</taxon>
        <taxon>Musaceae</taxon>
        <taxon>Ensete</taxon>
    </lineage>
</organism>
<feature type="region of interest" description="Disordered" evidence="1">
    <location>
        <begin position="1"/>
        <end position="20"/>
    </location>
</feature>